<reference evidence="2 3" key="1">
    <citation type="submission" date="2014-10" db="EMBL/GenBank/DDBJ databases">
        <title>Draft genome sequence of Actinoplanes utahensis NRRL 12052.</title>
        <authorList>
            <person name="Velasco-Bucheli B."/>
            <person name="del Cerro C."/>
            <person name="Hormigo D."/>
            <person name="Garcia J.L."/>
            <person name="Acebal C."/>
            <person name="Arroyo M."/>
            <person name="de la Mata I."/>
        </authorList>
    </citation>
    <scope>NUCLEOTIDE SEQUENCE [LARGE SCALE GENOMIC DNA]</scope>
    <source>
        <strain evidence="2 3">NRRL 12052</strain>
    </source>
</reference>
<comment type="caution">
    <text evidence="2">The sequence shown here is derived from an EMBL/GenBank/DDBJ whole genome shotgun (WGS) entry which is preliminary data.</text>
</comment>
<evidence type="ECO:0008006" key="4">
    <source>
        <dbReference type="Google" id="ProtNLM"/>
    </source>
</evidence>
<dbReference type="OrthoDB" id="3381875at2"/>
<evidence type="ECO:0000313" key="2">
    <source>
        <dbReference type="EMBL" id="KHD75005.1"/>
    </source>
</evidence>
<dbReference type="AlphaFoldDB" id="A0A0A6UG27"/>
<protein>
    <recommendedName>
        <fullName evidence="4">PE domain-containing protein</fullName>
    </recommendedName>
</protein>
<proteinExistence type="predicted"/>
<dbReference type="RefSeq" id="WP_043528436.1">
    <property type="nucleotide sequence ID" value="NZ_BAABKU010000033.1"/>
</dbReference>
<keyword evidence="3" id="KW-1185">Reference proteome</keyword>
<accession>A0A0A6UG27</accession>
<name>A0A0A6UG27_ACTUT</name>
<evidence type="ECO:0000313" key="3">
    <source>
        <dbReference type="Proteomes" id="UP000054537"/>
    </source>
</evidence>
<dbReference type="Proteomes" id="UP000054537">
    <property type="component" value="Unassembled WGS sequence"/>
</dbReference>
<sequence length="153" mass="16333">MTDVKGEVPGTGGGIPAIPPPTPGYWPGIGDETRADLTSMDVAAGRLKAEVQERLAPAADRAAEAMYILPPTPHDAFAELLAFQESQFAAQEVALRNVQTYVQGAWAFGVAVEQISKQYADADAFATARLRDVESAFNRLGVQVQSYDPKGLL</sequence>
<dbReference type="STRING" id="1869.MB27_25670"/>
<organism evidence="2 3">
    <name type="scientific">Actinoplanes utahensis</name>
    <dbReference type="NCBI Taxonomy" id="1869"/>
    <lineage>
        <taxon>Bacteria</taxon>
        <taxon>Bacillati</taxon>
        <taxon>Actinomycetota</taxon>
        <taxon>Actinomycetes</taxon>
        <taxon>Micromonosporales</taxon>
        <taxon>Micromonosporaceae</taxon>
        <taxon>Actinoplanes</taxon>
    </lineage>
</organism>
<evidence type="ECO:0000256" key="1">
    <source>
        <dbReference type="SAM" id="MobiDB-lite"/>
    </source>
</evidence>
<gene>
    <name evidence="2" type="ORF">MB27_25670</name>
</gene>
<dbReference type="EMBL" id="JRTT01000033">
    <property type="protein sequence ID" value="KHD75005.1"/>
    <property type="molecule type" value="Genomic_DNA"/>
</dbReference>
<feature type="region of interest" description="Disordered" evidence="1">
    <location>
        <begin position="1"/>
        <end position="23"/>
    </location>
</feature>